<comment type="caution">
    <text evidence="4">The sequence shown here is derived from an EMBL/GenBank/DDBJ whole genome shotgun (WGS) entry which is preliminary data.</text>
</comment>
<dbReference type="GO" id="GO:0009653">
    <property type="term" value="P:anatomical structure morphogenesis"/>
    <property type="evidence" value="ECO:0007669"/>
    <property type="project" value="TreeGrafter"/>
</dbReference>
<feature type="compositionally biased region" description="Polar residues" evidence="1">
    <location>
        <begin position="441"/>
        <end position="451"/>
    </location>
</feature>
<feature type="compositionally biased region" description="Pro residues" evidence="1">
    <location>
        <begin position="500"/>
        <end position="523"/>
    </location>
</feature>
<organism evidence="4 5">
    <name type="scientific">Cloeon dipterum</name>
    <dbReference type="NCBI Taxonomy" id="197152"/>
    <lineage>
        <taxon>Eukaryota</taxon>
        <taxon>Metazoa</taxon>
        <taxon>Ecdysozoa</taxon>
        <taxon>Arthropoda</taxon>
        <taxon>Hexapoda</taxon>
        <taxon>Insecta</taxon>
        <taxon>Pterygota</taxon>
        <taxon>Palaeoptera</taxon>
        <taxon>Ephemeroptera</taxon>
        <taxon>Pisciforma</taxon>
        <taxon>Baetidae</taxon>
        <taxon>Cloeon</taxon>
    </lineage>
</organism>
<evidence type="ECO:0000313" key="4">
    <source>
        <dbReference type="EMBL" id="CAB3372174.1"/>
    </source>
</evidence>
<feature type="region of interest" description="Disordered" evidence="1">
    <location>
        <begin position="957"/>
        <end position="978"/>
    </location>
</feature>
<keyword evidence="5" id="KW-1185">Reference proteome</keyword>
<feature type="domain" description="Apple" evidence="3">
    <location>
        <begin position="195"/>
        <end position="282"/>
    </location>
</feature>
<feature type="compositionally biased region" description="Low complexity" evidence="1">
    <location>
        <begin position="999"/>
        <end position="1016"/>
    </location>
</feature>
<feature type="region of interest" description="Disordered" evidence="1">
    <location>
        <begin position="998"/>
        <end position="1028"/>
    </location>
</feature>
<evidence type="ECO:0000313" key="5">
    <source>
        <dbReference type="Proteomes" id="UP000494165"/>
    </source>
</evidence>
<dbReference type="OrthoDB" id="5418055at2759"/>
<keyword evidence="2" id="KW-0732">Signal</keyword>
<feature type="region of interest" description="Disordered" evidence="1">
    <location>
        <begin position="105"/>
        <end position="154"/>
    </location>
</feature>
<dbReference type="CDD" id="cd01099">
    <property type="entry name" value="PAN_AP_HGF"/>
    <property type="match status" value="3"/>
</dbReference>
<evidence type="ECO:0000259" key="3">
    <source>
        <dbReference type="PROSITE" id="PS50948"/>
    </source>
</evidence>
<dbReference type="AlphaFoldDB" id="A0A8S1CVU1"/>
<dbReference type="InterPro" id="IPR003609">
    <property type="entry name" value="Pan_app"/>
</dbReference>
<gene>
    <name evidence="4" type="ORF">CLODIP_2_CD15385</name>
</gene>
<dbReference type="EMBL" id="CADEPI010000069">
    <property type="protein sequence ID" value="CAB3372174.1"/>
    <property type="molecule type" value="Genomic_DNA"/>
</dbReference>
<evidence type="ECO:0000256" key="2">
    <source>
        <dbReference type="SAM" id="SignalP"/>
    </source>
</evidence>
<dbReference type="SMART" id="SM00473">
    <property type="entry name" value="PAN_AP"/>
    <property type="match status" value="4"/>
</dbReference>
<feature type="chain" id="PRO_5035735100" description="Apple domain-containing protein" evidence="2">
    <location>
        <begin position="19"/>
        <end position="1040"/>
    </location>
</feature>
<reference evidence="4 5" key="1">
    <citation type="submission" date="2020-04" db="EMBL/GenBank/DDBJ databases">
        <authorList>
            <person name="Alioto T."/>
            <person name="Alioto T."/>
            <person name="Gomez Garrido J."/>
        </authorList>
    </citation>
    <scope>NUCLEOTIDE SEQUENCE [LARGE SCALE GENOMIC DNA]</scope>
</reference>
<accession>A0A8S1CVU1</accession>
<feature type="compositionally biased region" description="Polar residues" evidence="1">
    <location>
        <begin position="963"/>
        <end position="978"/>
    </location>
</feature>
<dbReference type="Gene3D" id="3.50.4.10">
    <property type="entry name" value="Hepatocyte Growth Factor"/>
    <property type="match status" value="2"/>
</dbReference>
<dbReference type="PANTHER" id="PTHR47327:SF1">
    <property type="entry name" value="RE15579P"/>
    <property type="match status" value="1"/>
</dbReference>
<feature type="domain" description="Apple" evidence="3">
    <location>
        <begin position="533"/>
        <end position="618"/>
    </location>
</feature>
<feature type="compositionally biased region" description="Pro residues" evidence="1">
    <location>
        <begin position="325"/>
        <end position="340"/>
    </location>
</feature>
<feature type="region of interest" description="Disordered" evidence="1">
    <location>
        <begin position="280"/>
        <end position="527"/>
    </location>
</feature>
<dbReference type="PANTHER" id="PTHR47327">
    <property type="entry name" value="FI18240P1-RELATED"/>
    <property type="match status" value="1"/>
</dbReference>
<dbReference type="PROSITE" id="PS50948">
    <property type="entry name" value="PAN"/>
    <property type="match status" value="4"/>
</dbReference>
<dbReference type="InterPro" id="IPR052774">
    <property type="entry name" value="Celegans_DevNeuronal_Protein"/>
</dbReference>
<feature type="domain" description="Apple" evidence="3">
    <location>
        <begin position="681"/>
        <end position="758"/>
    </location>
</feature>
<feature type="compositionally biased region" description="Low complexity" evidence="1">
    <location>
        <begin position="465"/>
        <end position="488"/>
    </location>
</feature>
<sequence length="1040" mass="112485">MLLPLLLLLAAPVRGVATAKNADKGTKQMSEQVPLNSPSYSLIHMDLSTGKDKGGCFERIAIGRRLAVVSISVPLTMLTSCEKKCFENNDCRAFSFGMGRHGNGTCEMQVGNSAEKADRRRGKRPRRLEPTQQPEDPDYDLFERKPECDTPSDSQITAGEEVTMVPPFLGNVDNTGHGQGHEDNNRPGQGAQAGCFRRLFSGKKVAPHSIRRSMPVRSVQECEHACLGEKQFLCEGFNLRLDNHGFGRGSCELTDVTANTLGDSLLKNFVDDYEFSFYERQGGSPQCGPASSSSHGGGNSYSGTATYVPSQGPPGGYKGNGFPPNQRPPSYPFGQPPGKPQGPYERPGQGNYGPGPGPNNFGPRPQGPGPNNYGPGPNSFGPGPNNNFGPGPNSYGPGPNNFGPGPNRPGPSNFGPGSNSYLPGNNFVENPYRNSGGGGNWQQFSSSSYGNNRPHVQGPISPGPNYNQGQGGWNNNQNTVGFYGPAGNSYGGSGGNFNRPLPPPPPPPGYGPNRPPPNGPPISGPWNSNDDECFARVWSGQRLDKLAIRGSSSHPSMGGCQLECLQAKDFVCRAYSYRHGPPGSPGDSCILSDRPMPELHPREGLVPDNDFETYERILSGRGCEHIAPFPSSTPWQVPVPTPGESPIKGGNDNDPLPPLLATQLPGVQDRPNSQSQTAQDCYAEYWPSARLSPNVVTVATHAPTLTECLSRCTNSQQKWKTPCRSLAYRHGVHDHNCLLSELAQRDLRPNSDFVHDEDKSIGDGWRLMAWDWSDERCRVPGYGGSTSLNTWDADRDKNNWNQRPVGGYGSTAPPSSFSTSFGGGSSYGGSSIPPPPPTYSTGSSYFGSNQLGGSGGDAMAFTVSGKPCAAGHVCTMNPGAEFWSCPLDSNHGKDWDYCCSPTHRCGYSEGMQMPWCYVGLSKLQWRPCSERYWPYQNSRMDDREGRFLPVAYLHKSGPPGSEELQTNRNQTTQNASHSDNVTYERINERWPQQNETLISSATNSTEQTSTTTAKTTEANKDQDDSMEMIPVNLTVVEAEI</sequence>
<dbReference type="SUPFAM" id="SSF57414">
    <property type="entry name" value="Hairpin loop containing domain-like"/>
    <property type="match status" value="2"/>
</dbReference>
<feature type="compositionally biased region" description="Low complexity" evidence="1">
    <location>
        <begin position="810"/>
        <end position="820"/>
    </location>
</feature>
<feature type="region of interest" description="Disordered" evidence="1">
    <location>
        <begin position="793"/>
        <end position="844"/>
    </location>
</feature>
<protein>
    <recommendedName>
        <fullName evidence="3">Apple domain-containing protein</fullName>
    </recommendedName>
</protein>
<name>A0A8S1CVU1_9INSE</name>
<feature type="domain" description="Apple" evidence="3">
    <location>
        <begin position="56"/>
        <end position="148"/>
    </location>
</feature>
<feature type="compositionally biased region" description="Low complexity" evidence="1">
    <location>
        <begin position="358"/>
        <end position="421"/>
    </location>
</feature>
<proteinExistence type="predicted"/>
<evidence type="ECO:0000256" key="1">
    <source>
        <dbReference type="SAM" id="MobiDB-lite"/>
    </source>
</evidence>
<dbReference type="Proteomes" id="UP000494165">
    <property type="component" value="Unassembled WGS sequence"/>
</dbReference>
<feature type="signal peptide" evidence="2">
    <location>
        <begin position="1"/>
        <end position="18"/>
    </location>
</feature>
<dbReference type="Pfam" id="PF00024">
    <property type="entry name" value="PAN_1"/>
    <property type="match status" value="2"/>
</dbReference>